<reference evidence="1 2" key="1">
    <citation type="submission" date="2020-08" db="EMBL/GenBank/DDBJ databases">
        <title>Genomic Encyclopedia of Type Strains, Phase III (KMG-III): the genomes of soil and plant-associated and newly described type strains.</title>
        <authorList>
            <person name="Whitman W."/>
        </authorList>
    </citation>
    <scope>NUCLEOTIDE SEQUENCE [LARGE SCALE GENOMIC DNA]</scope>
    <source>
        <strain evidence="1 2">CECT 8897</strain>
    </source>
</reference>
<comment type="caution">
    <text evidence="1">The sequence shown here is derived from an EMBL/GenBank/DDBJ whole genome shotgun (WGS) entry which is preliminary data.</text>
</comment>
<sequence length="142" mass="14912">MPSDSPASRPLDGSRQALLQLLAELCALAGQDAAVPPVLELQLGGAVARATVDAGPGGDCLHISVRLPRLPASAQTAQARPGMDGDGFDCLWHDEEGCHIVVRRMALAAFRDERSVMDAMLDTADLAQAWQAGMLLDQPAPC</sequence>
<gene>
    <name evidence="1" type="ORF">FHS03_005050</name>
</gene>
<accession>A0A7W5FWF2</accession>
<name>A0A7W5FWF2_9BURK</name>
<dbReference type="RefSeq" id="WP_183443635.1">
    <property type="nucleotide sequence ID" value="NZ_JACHXD010000022.1"/>
</dbReference>
<dbReference type="Proteomes" id="UP000541535">
    <property type="component" value="Unassembled WGS sequence"/>
</dbReference>
<organism evidence="1 2">
    <name type="scientific">Pseudoduganella violacea</name>
    <dbReference type="NCBI Taxonomy" id="1715466"/>
    <lineage>
        <taxon>Bacteria</taxon>
        <taxon>Pseudomonadati</taxon>
        <taxon>Pseudomonadota</taxon>
        <taxon>Betaproteobacteria</taxon>
        <taxon>Burkholderiales</taxon>
        <taxon>Oxalobacteraceae</taxon>
        <taxon>Telluria group</taxon>
        <taxon>Pseudoduganella</taxon>
    </lineage>
</organism>
<evidence type="ECO:0000313" key="2">
    <source>
        <dbReference type="Proteomes" id="UP000541535"/>
    </source>
</evidence>
<dbReference type="EMBL" id="JACHXD010000022">
    <property type="protein sequence ID" value="MBB3121955.1"/>
    <property type="molecule type" value="Genomic_DNA"/>
</dbReference>
<evidence type="ECO:0000313" key="1">
    <source>
        <dbReference type="EMBL" id="MBB3121955.1"/>
    </source>
</evidence>
<proteinExistence type="predicted"/>
<protein>
    <submittedName>
        <fullName evidence="1">Uncharacterized protein</fullName>
    </submittedName>
</protein>
<dbReference type="AlphaFoldDB" id="A0A7W5FWF2"/>
<keyword evidence="2" id="KW-1185">Reference proteome</keyword>